<dbReference type="Pfam" id="PF24434">
    <property type="entry name" value="DUF7557"/>
    <property type="match status" value="1"/>
</dbReference>
<organism evidence="1 2">
    <name type="scientific">Halorubrum vacuolatum</name>
    <name type="common">Natronobacterium vacuolatum</name>
    <dbReference type="NCBI Taxonomy" id="63740"/>
    <lineage>
        <taxon>Archaea</taxon>
        <taxon>Methanobacteriati</taxon>
        <taxon>Methanobacteriota</taxon>
        <taxon>Stenosarchaea group</taxon>
        <taxon>Halobacteria</taxon>
        <taxon>Halobacteriales</taxon>
        <taxon>Haloferacaceae</taxon>
        <taxon>Halorubrum</taxon>
    </lineage>
</organism>
<sequence>MPQIHLDEETVARLDALRIDDEEYDELINELINIYEAGELALFRSGDAAE</sequence>
<name>A0A238VCD8_HALVU</name>
<keyword evidence="2" id="KW-1185">Reference proteome</keyword>
<dbReference type="RefSeq" id="WP_179213566.1">
    <property type="nucleotide sequence ID" value="NZ_FZNQ01000002.1"/>
</dbReference>
<dbReference type="InterPro" id="IPR055979">
    <property type="entry name" value="DUF7557"/>
</dbReference>
<evidence type="ECO:0000313" key="1">
    <source>
        <dbReference type="EMBL" id="SNR31824.1"/>
    </source>
</evidence>
<reference evidence="1 2" key="1">
    <citation type="submission" date="2017-06" db="EMBL/GenBank/DDBJ databases">
        <authorList>
            <person name="Kim H.J."/>
            <person name="Triplett B.A."/>
        </authorList>
    </citation>
    <scope>NUCLEOTIDE SEQUENCE [LARGE SCALE GENOMIC DNA]</scope>
    <source>
        <strain evidence="1 2">DSM 8800</strain>
    </source>
</reference>
<dbReference type="AlphaFoldDB" id="A0A238VCD8"/>
<accession>A0A238VCD8</accession>
<gene>
    <name evidence="1" type="ORF">SAMN06264855_102230</name>
</gene>
<protein>
    <submittedName>
        <fullName evidence="1">Uncharacterized protein</fullName>
    </submittedName>
</protein>
<dbReference type="Proteomes" id="UP000198397">
    <property type="component" value="Unassembled WGS sequence"/>
</dbReference>
<dbReference type="OrthoDB" id="195455at2157"/>
<proteinExistence type="predicted"/>
<evidence type="ECO:0000313" key="2">
    <source>
        <dbReference type="Proteomes" id="UP000198397"/>
    </source>
</evidence>
<dbReference type="EMBL" id="FZNQ01000002">
    <property type="protein sequence ID" value="SNR31824.1"/>
    <property type="molecule type" value="Genomic_DNA"/>
</dbReference>